<keyword evidence="17" id="KW-1185">Reference proteome</keyword>
<feature type="domain" description="ACT" evidence="15">
    <location>
        <begin position="351"/>
        <end position="426"/>
    </location>
</feature>
<evidence type="ECO:0000256" key="14">
    <source>
        <dbReference type="RuleBase" id="RU004171"/>
    </source>
</evidence>
<dbReference type="PIRSF" id="PIRSF000098">
    <property type="entry name" value="Homoser_dehydrog"/>
    <property type="match status" value="1"/>
</dbReference>
<evidence type="ECO:0000256" key="13">
    <source>
        <dbReference type="RuleBase" id="RU000579"/>
    </source>
</evidence>
<evidence type="ECO:0000256" key="6">
    <source>
        <dbReference type="ARBA" id="ARBA00013376"/>
    </source>
</evidence>
<evidence type="ECO:0000259" key="15">
    <source>
        <dbReference type="PROSITE" id="PS51671"/>
    </source>
</evidence>
<dbReference type="PANTHER" id="PTHR43331:SF1">
    <property type="entry name" value="HOMOSERINE DEHYDROGENASE"/>
    <property type="match status" value="1"/>
</dbReference>
<evidence type="ECO:0000256" key="4">
    <source>
        <dbReference type="ARBA" id="ARBA00006753"/>
    </source>
</evidence>
<dbReference type="PANTHER" id="PTHR43331">
    <property type="entry name" value="HOMOSERINE DEHYDROGENASE"/>
    <property type="match status" value="1"/>
</dbReference>
<dbReference type="InterPro" id="IPR001342">
    <property type="entry name" value="HDH_cat"/>
</dbReference>
<evidence type="ECO:0000256" key="9">
    <source>
        <dbReference type="ARBA" id="ARBA00022857"/>
    </source>
</evidence>
<comment type="similarity">
    <text evidence="4 14">Belongs to the homoserine dehydrogenase family.</text>
</comment>
<comment type="pathway">
    <text evidence="2 13">Amino-acid biosynthesis; L-threonine biosynthesis; L-threonine from L-aspartate: step 3/5.</text>
</comment>
<dbReference type="InterPro" id="IPR002912">
    <property type="entry name" value="ACT_dom"/>
</dbReference>
<keyword evidence="7 13" id="KW-0028">Amino-acid biosynthesis</keyword>
<evidence type="ECO:0000256" key="5">
    <source>
        <dbReference type="ARBA" id="ARBA00013213"/>
    </source>
</evidence>
<dbReference type="InterPro" id="IPR016204">
    <property type="entry name" value="HDH"/>
</dbReference>
<dbReference type="NCBIfam" id="NF004976">
    <property type="entry name" value="PRK06349.1"/>
    <property type="match status" value="1"/>
</dbReference>
<protein>
    <recommendedName>
        <fullName evidence="6 13">Homoserine dehydrogenase</fullName>
        <ecNumber evidence="5 13">1.1.1.3</ecNumber>
    </recommendedName>
</protein>
<evidence type="ECO:0000256" key="1">
    <source>
        <dbReference type="ARBA" id="ARBA00001920"/>
    </source>
</evidence>
<sequence length="442" mass="48582">MRENISIGLLGLGVVGAGVAQIIENHREKLIHQLGSEVNVKSVLVRDPEKIRNIDKEQTHITTNPDDILKDPEIDVIVEVMGGVEEARQYILQAFSAKKHVVTANKDLVALHGPELQEIASLNKCDFYYEASVAGGIPILRGITGGLSADHIQQVMGIVNGTTNYILTKMDNEGVSYEDALMEAKDLGFAEADPTADVEGLDAARKMAILGRLAFSTNVDLEEVEVSGIKNLELADLEYGNTLGYTMKLIGSAKCKDQKVEVNVQPTLLSKNHPLADVKNEYNAVYVYGEAVGETMFYGPGAGGLPTATAIMSDVVEVIKHIHLGVNGTQVTEPRFKKELMKADQRFGQYYLRLHVKDEVGVFSAVSSLFNELNISFKRILQNPIKKHEVAEIVLVTHQTSLENFNKSLNKLKDLNVVLDVKSYYKVEGDVTSEMARTTETL</sequence>
<evidence type="ECO:0000256" key="12">
    <source>
        <dbReference type="ARBA" id="ARBA00048841"/>
    </source>
</evidence>
<keyword evidence="8 13" id="KW-0791">Threonine biosynthesis</keyword>
<dbReference type="PROSITE" id="PS51671">
    <property type="entry name" value="ACT"/>
    <property type="match status" value="1"/>
</dbReference>
<comment type="catalytic activity">
    <reaction evidence="12">
        <text>L-homoserine + NADP(+) = L-aspartate 4-semialdehyde + NADPH + H(+)</text>
        <dbReference type="Rhea" id="RHEA:15761"/>
        <dbReference type="ChEBI" id="CHEBI:15378"/>
        <dbReference type="ChEBI" id="CHEBI:57476"/>
        <dbReference type="ChEBI" id="CHEBI:57783"/>
        <dbReference type="ChEBI" id="CHEBI:58349"/>
        <dbReference type="ChEBI" id="CHEBI:537519"/>
        <dbReference type="EC" id="1.1.1.3"/>
    </reaction>
    <physiologicalReaction direction="right-to-left" evidence="12">
        <dbReference type="Rhea" id="RHEA:15763"/>
    </physiologicalReaction>
</comment>
<dbReference type="RefSeq" id="WP_209461643.1">
    <property type="nucleotide sequence ID" value="NZ_CP110224.1"/>
</dbReference>
<dbReference type="Gene3D" id="3.40.50.720">
    <property type="entry name" value="NAD(P)-binding Rossmann-like Domain"/>
    <property type="match status" value="1"/>
</dbReference>
<evidence type="ECO:0000256" key="11">
    <source>
        <dbReference type="ARBA" id="ARBA00023167"/>
    </source>
</evidence>
<accession>A0ABS4ID88</accession>
<organism evidence="16 17">
    <name type="scientific">Virgibacillus natechei</name>
    <dbReference type="NCBI Taxonomy" id="1216297"/>
    <lineage>
        <taxon>Bacteria</taxon>
        <taxon>Bacillati</taxon>
        <taxon>Bacillota</taxon>
        <taxon>Bacilli</taxon>
        <taxon>Bacillales</taxon>
        <taxon>Bacillaceae</taxon>
        <taxon>Virgibacillus</taxon>
    </lineage>
</organism>
<dbReference type="CDD" id="cd04881">
    <property type="entry name" value="ACT_HSDH-Hom"/>
    <property type="match status" value="1"/>
</dbReference>
<comment type="cofactor">
    <cofactor evidence="1">
        <name>a metal cation</name>
        <dbReference type="ChEBI" id="CHEBI:25213"/>
    </cofactor>
</comment>
<dbReference type="Pfam" id="PF01842">
    <property type="entry name" value="ACT"/>
    <property type="match status" value="1"/>
</dbReference>
<dbReference type="InterPro" id="IPR045865">
    <property type="entry name" value="ACT-like_dom_sf"/>
</dbReference>
<dbReference type="SUPFAM" id="SSF55347">
    <property type="entry name" value="Glyceraldehyde-3-phosphate dehydrogenase-like, C-terminal domain"/>
    <property type="match status" value="1"/>
</dbReference>
<dbReference type="PROSITE" id="PS01042">
    <property type="entry name" value="HOMOSER_DHGENASE"/>
    <property type="match status" value="1"/>
</dbReference>
<keyword evidence="9 13" id="KW-0521">NADP</keyword>
<dbReference type="InterPro" id="IPR005106">
    <property type="entry name" value="Asp/hSer_DH_NAD-bd"/>
</dbReference>
<evidence type="ECO:0000256" key="3">
    <source>
        <dbReference type="ARBA" id="ARBA00005062"/>
    </source>
</evidence>
<dbReference type="Pfam" id="PF03447">
    <property type="entry name" value="NAD_binding_3"/>
    <property type="match status" value="1"/>
</dbReference>
<dbReference type="Proteomes" id="UP001519345">
    <property type="component" value="Unassembled WGS sequence"/>
</dbReference>
<proteinExistence type="inferred from homology"/>
<evidence type="ECO:0000256" key="7">
    <source>
        <dbReference type="ARBA" id="ARBA00022605"/>
    </source>
</evidence>
<reference evidence="16 17" key="1">
    <citation type="submission" date="2021-03" db="EMBL/GenBank/DDBJ databases">
        <title>Genomic Encyclopedia of Type Strains, Phase IV (KMG-IV): sequencing the most valuable type-strain genomes for metagenomic binning, comparative biology and taxonomic classification.</title>
        <authorList>
            <person name="Goeker M."/>
        </authorList>
    </citation>
    <scope>NUCLEOTIDE SEQUENCE [LARGE SCALE GENOMIC DNA]</scope>
    <source>
        <strain evidence="16 17">DSM 25609</strain>
    </source>
</reference>
<evidence type="ECO:0000256" key="2">
    <source>
        <dbReference type="ARBA" id="ARBA00005056"/>
    </source>
</evidence>
<dbReference type="Pfam" id="PF00742">
    <property type="entry name" value="Homoserine_dh"/>
    <property type="match status" value="1"/>
</dbReference>
<dbReference type="Gene3D" id="3.30.70.260">
    <property type="match status" value="1"/>
</dbReference>
<evidence type="ECO:0000313" key="16">
    <source>
        <dbReference type="EMBL" id="MBP1968411.1"/>
    </source>
</evidence>
<name>A0ABS4ID88_9BACI</name>
<dbReference type="GO" id="GO:0004412">
    <property type="term" value="F:homoserine dehydrogenase activity"/>
    <property type="evidence" value="ECO:0007669"/>
    <property type="project" value="UniProtKB-EC"/>
</dbReference>
<dbReference type="EMBL" id="JAGGKX010000002">
    <property type="protein sequence ID" value="MBP1968411.1"/>
    <property type="molecule type" value="Genomic_DNA"/>
</dbReference>
<dbReference type="InterPro" id="IPR036291">
    <property type="entry name" value="NAD(P)-bd_dom_sf"/>
</dbReference>
<evidence type="ECO:0000313" key="17">
    <source>
        <dbReference type="Proteomes" id="UP001519345"/>
    </source>
</evidence>
<dbReference type="InterPro" id="IPR019811">
    <property type="entry name" value="HDH_CS"/>
</dbReference>
<dbReference type="EC" id="1.1.1.3" evidence="5 13"/>
<comment type="caution">
    <text evidence="16">The sequence shown here is derived from an EMBL/GenBank/DDBJ whole genome shotgun (WGS) entry which is preliminary data.</text>
</comment>
<gene>
    <name evidence="16" type="ORF">J2Z83_000503</name>
</gene>
<dbReference type="Gene3D" id="3.30.360.10">
    <property type="entry name" value="Dihydrodipicolinate Reductase, domain 2"/>
    <property type="match status" value="1"/>
</dbReference>
<keyword evidence="10 13" id="KW-0560">Oxidoreductase</keyword>
<evidence type="ECO:0000256" key="10">
    <source>
        <dbReference type="ARBA" id="ARBA00023002"/>
    </source>
</evidence>
<keyword evidence="11 13" id="KW-0486">Methionine biosynthesis</keyword>
<dbReference type="SUPFAM" id="SSF51735">
    <property type="entry name" value="NAD(P)-binding Rossmann-fold domains"/>
    <property type="match status" value="1"/>
</dbReference>
<dbReference type="SUPFAM" id="SSF55021">
    <property type="entry name" value="ACT-like"/>
    <property type="match status" value="1"/>
</dbReference>
<evidence type="ECO:0000256" key="8">
    <source>
        <dbReference type="ARBA" id="ARBA00022697"/>
    </source>
</evidence>
<comment type="pathway">
    <text evidence="3 13">Amino-acid biosynthesis; L-methionine biosynthesis via de novo pathway; L-homoserine from L-aspartate: step 3/3.</text>
</comment>